<gene>
    <name evidence="1" type="ORF">pdam_00003380</name>
</gene>
<dbReference type="Proteomes" id="UP000275408">
    <property type="component" value="Unassembled WGS sequence"/>
</dbReference>
<protein>
    <submittedName>
        <fullName evidence="1">Uncharacterized protein</fullName>
    </submittedName>
</protein>
<feature type="non-terminal residue" evidence="1">
    <location>
        <position position="76"/>
    </location>
</feature>
<reference evidence="1 2" key="1">
    <citation type="journal article" date="2018" name="Sci. Rep.">
        <title>Comparative analysis of the Pocillopora damicornis genome highlights role of immune system in coral evolution.</title>
        <authorList>
            <person name="Cunning R."/>
            <person name="Bay R.A."/>
            <person name="Gillette P."/>
            <person name="Baker A.C."/>
            <person name="Traylor-Knowles N."/>
        </authorList>
    </citation>
    <scope>NUCLEOTIDE SEQUENCE [LARGE SCALE GENOMIC DNA]</scope>
    <source>
        <strain evidence="1">RSMAS</strain>
        <tissue evidence="1">Whole animal</tissue>
    </source>
</reference>
<name>A0A3M6TAC3_POCDA</name>
<keyword evidence="2" id="KW-1185">Reference proteome</keyword>
<dbReference type="EMBL" id="RCHS01004038">
    <property type="protein sequence ID" value="RMX38214.1"/>
    <property type="molecule type" value="Genomic_DNA"/>
</dbReference>
<sequence length="76" mass="9018">MDRKELFIIENPEAIDESEDFDGSMDAIQERIQSFNIHYCLINRLLPNQTSKDEKAKEYFLRCLNHFSSKEKLALH</sequence>
<proteinExistence type="predicted"/>
<accession>A0A3M6TAC3</accession>
<dbReference type="AlphaFoldDB" id="A0A3M6TAC3"/>
<comment type="caution">
    <text evidence="1">The sequence shown here is derived from an EMBL/GenBank/DDBJ whole genome shotgun (WGS) entry which is preliminary data.</text>
</comment>
<evidence type="ECO:0000313" key="2">
    <source>
        <dbReference type="Proteomes" id="UP000275408"/>
    </source>
</evidence>
<evidence type="ECO:0000313" key="1">
    <source>
        <dbReference type="EMBL" id="RMX38214.1"/>
    </source>
</evidence>
<organism evidence="1 2">
    <name type="scientific">Pocillopora damicornis</name>
    <name type="common">Cauliflower coral</name>
    <name type="synonym">Millepora damicornis</name>
    <dbReference type="NCBI Taxonomy" id="46731"/>
    <lineage>
        <taxon>Eukaryota</taxon>
        <taxon>Metazoa</taxon>
        <taxon>Cnidaria</taxon>
        <taxon>Anthozoa</taxon>
        <taxon>Hexacorallia</taxon>
        <taxon>Scleractinia</taxon>
        <taxon>Astrocoeniina</taxon>
        <taxon>Pocilloporidae</taxon>
        <taxon>Pocillopora</taxon>
    </lineage>
</organism>